<name>A0ABS8NKW2_9BACT</name>
<feature type="compositionally biased region" description="Low complexity" evidence="1">
    <location>
        <begin position="34"/>
        <end position="44"/>
    </location>
</feature>
<dbReference type="Gene3D" id="3.80.10.10">
    <property type="entry name" value="Ribonuclease Inhibitor"/>
    <property type="match status" value="2"/>
</dbReference>
<gene>
    <name evidence="2" type="ORF">LOC71_14305</name>
</gene>
<feature type="compositionally biased region" description="Acidic residues" evidence="1">
    <location>
        <begin position="45"/>
        <end position="61"/>
    </location>
</feature>
<comment type="caution">
    <text evidence="2">The sequence shown here is derived from an EMBL/GenBank/DDBJ whole genome shotgun (WGS) entry which is preliminary data.</text>
</comment>
<keyword evidence="3" id="KW-1185">Reference proteome</keyword>
<feature type="compositionally biased region" description="Basic and acidic residues" evidence="1">
    <location>
        <begin position="17"/>
        <end position="29"/>
    </location>
</feature>
<reference evidence="2" key="1">
    <citation type="submission" date="2021-11" db="EMBL/GenBank/DDBJ databases">
        <title>Genome sequence.</title>
        <authorList>
            <person name="Sun Q."/>
        </authorList>
    </citation>
    <scope>NUCLEOTIDE SEQUENCE</scope>
    <source>
        <strain evidence="2">JC740</strain>
    </source>
</reference>
<evidence type="ECO:0000313" key="2">
    <source>
        <dbReference type="EMBL" id="MCC9643453.1"/>
    </source>
</evidence>
<proteinExistence type="predicted"/>
<dbReference type="SUPFAM" id="SSF52047">
    <property type="entry name" value="RNI-like"/>
    <property type="match status" value="1"/>
</dbReference>
<sequence length="404" mass="44602">MSTKPSGDEPAEDETKETDNSKLGGKEAPDVESETSTGGDSSASGDEDASGEPGGEDEVSAEEPSAADDAKEDDDESDELGDVVDTDDEDQPAVRVPLKQRLIAFWTPARLCVALVVVAVLGLGWWATRPIETPKPPPEPPKPEELYAEQIQRVLDGVSKQLHTVSYPIKDDDLKKLPFDQLKDAAKQRSELRQHLESLAEDSGGESPDDHDENSAPLPPSDRFSRLGGDEPQITELPMLDTVLIDEGVITDKGMETIAEIPELRHVRLRLSPITDAGLEPLLKCETLWFLNLPHSKLTEEGVRSLAKLPKLRQLRLGSTLLGNEVCRALLEVKSLRGIHLIGVPVSDEGLKVLVELPHLESLYLDDSGITETGWDWLFQNHPQLHVHINQRHHDRDPQYHVHE</sequence>
<dbReference type="RefSeq" id="WP_230274404.1">
    <property type="nucleotide sequence ID" value="NZ_JAJKFW010000024.1"/>
</dbReference>
<evidence type="ECO:0000313" key="3">
    <source>
        <dbReference type="Proteomes" id="UP001430306"/>
    </source>
</evidence>
<dbReference type="EMBL" id="JAJKFW010000024">
    <property type="protein sequence ID" value="MCC9643453.1"/>
    <property type="molecule type" value="Genomic_DNA"/>
</dbReference>
<organism evidence="2 3">
    <name type="scientific">Rhodopirellula halodulae</name>
    <dbReference type="NCBI Taxonomy" id="2894198"/>
    <lineage>
        <taxon>Bacteria</taxon>
        <taxon>Pseudomonadati</taxon>
        <taxon>Planctomycetota</taxon>
        <taxon>Planctomycetia</taxon>
        <taxon>Pirellulales</taxon>
        <taxon>Pirellulaceae</taxon>
        <taxon>Rhodopirellula</taxon>
    </lineage>
</organism>
<feature type="region of interest" description="Disordered" evidence="1">
    <location>
        <begin position="198"/>
        <end position="232"/>
    </location>
</feature>
<dbReference type="Proteomes" id="UP001430306">
    <property type="component" value="Unassembled WGS sequence"/>
</dbReference>
<feature type="region of interest" description="Disordered" evidence="1">
    <location>
        <begin position="1"/>
        <end position="92"/>
    </location>
</feature>
<protein>
    <submittedName>
        <fullName evidence="2">Adenylate cyclase</fullName>
    </submittedName>
</protein>
<feature type="compositionally biased region" description="Acidic residues" evidence="1">
    <location>
        <begin position="70"/>
        <end position="91"/>
    </location>
</feature>
<dbReference type="InterPro" id="IPR032675">
    <property type="entry name" value="LRR_dom_sf"/>
</dbReference>
<evidence type="ECO:0000256" key="1">
    <source>
        <dbReference type="SAM" id="MobiDB-lite"/>
    </source>
</evidence>
<accession>A0ABS8NKW2</accession>
<feature type="compositionally biased region" description="Acidic residues" evidence="1">
    <location>
        <begin position="199"/>
        <end position="212"/>
    </location>
</feature>